<gene>
    <name evidence="1" type="ORF">E7Z75_00205</name>
</gene>
<accession>A0A8T3VNN2</accession>
<dbReference type="EMBL" id="SUTG01000001">
    <property type="protein sequence ID" value="MBE6511560.1"/>
    <property type="molecule type" value="Genomic_DNA"/>
</dbReference>
<protein>
    <recommendedName>
        <fullName evidence="3">Apea-like HEPN domain-containing protein</fullName>
    </recommendedName>
</protein>
<name>A0A8T3VNN2_METOL</name>
<dbReference type="AlphaFoldDB" id="A0A8T3VNN2"/>
<sequence length="536" mass="63749">MNIKKQKKYVVNELSYISFKKRESYLNDEKLLEYLSKSTRDKIPVSVNYKNLVIKSFLVPEKELSKKDIDELINWNMMDGYCSYGICSTGGQDFICPPMNSKSIEILKNSDPIIFLREIPEYYEIIELNQKIEQVLELYEKEKGVYEVLNNIGDFKEVVRLENDKGRFCTFDEEYLKYYLYLSKSMLIRLFYIEFIDENEFFWKGEQEENIYRDVENETYYKLITYSSDEVNNGYYRGFQIIRNDGSSKNLINQLHNIQDYESFEILDENSEKKIVSCNPNQTDVSPLQPIFFENEVLVNYKQNKTKYEVYGNKIRCRGCWVLNYDLTESGLVHVFIKHIANLPYKEQLHWKRYNVTSDEDLGELTRERYLQGSWDYGPTKLELLKYNLNNFPPIIKNNEEIYIWEMSSKLKERRNLNTITYIETDSIQEIETEINFLKQVLIEGFKEDEINRLIINKECKPSINALKCLLKQQNIDIEKINNIINPLREINSFRNIITHSGREYPDNFKIKTNNLINNLSDSINLLVEVINLNKS</sequence>
<dbReference type="Proteomes" id="UP000732619">
    <property type="component" value="Unassembled WGS sequence"/>
</dbReference>
<proteinExistence type="predicted"/>
<comment type="caution">
    <text evidence="1">The sequence shown here is derived from an EMBL/GenBank/DDBJ whole genome shotgun (WGS) entry which is preliminary data.</text>
</comment>
<evidence type="ECO:0000313" key="1">
    <source>
        <dbReference type="EMBL" id="MBE6511560.1"/>
    </source>
</evidence>
<evidence type="ECO:0000313" key="2">
    <source>
        <dbReference type="Proteomes" id="UP000732619"/>
    </source>
</evidence>
<reference evidence="1" key="1">
    <citation type="submission" date="2019-04" db="EMBL/GenBank/DDBJ databases">
        <title>Evolution of Biomass-Degrading Anaerobic Consortia Revealed by Metagenomics.</title>
        <authorList>
            <person name="Peng X."/>
        </authorList>
    </citation>
    <scope>NUCLEOTIDE SEQUENCE</scope>
    <source>
        <strain evidence="1">SIG14</strain>
    </source>
</reference>
<evidence type="ECO:0008006" key="3">
    <source>
        <dbReference type="Google" id="ProtNLM"/>
    </source>
</evidence>
<organism evidence="1 2">
    <name type="scientific">Methanobrevibacter olleyae</name>
    <dbReference type="NCBI Taxonomy" id="294671"/>
    <lineage>
        <taxon>Archaea</taxon>
        <taxon>Methanobacteriati</taxon>
        <taxon>Methanobacteriota</taxon>
        <taxon>Methanomada group</taxon>
        <taxon>Methanobacteria</taxon>
        <taxon>Methanobacteriales</taxon>
        <taxon>Methanobacteriaceae</taxon>
        <taxon>Methanobrevibacter</taxon>
    </lineage>
</organism>